<evidence type="ECO:0000259" key="11">
    <source>
        <dbReference type="Pfam" id="PF00266"/>
    </source>
</evidence>
<dbReference type="PROSITE" id="PS00595">
    <property type="entry name" value="AA_TRANSFER_CLASS_5"/>
    <property type="match status" value="1"/>
</dbReference>
<name>A0A1H1WAI4_9FLAO</name>
<accession>A0A1H1WAI4</accession>
<dbReference type="InterPro" id="IPR015422">
    <property type="entry name" value="PyrdxlP-dep_Trfase_small"/>
</dbReference>
<evidence type="ECO:0000256" key="1">
    <source>
        <dbReference type="ARBA" id="ARBA00001933"/>
    </source>
</evidence>
<evidence type="ECO:0000256" key="6">
    <source>
        <dbReference type="ARBA" id="ARBA00022898"/>
    </source>
</evidence>
<comment type="cofactor">
    <cofactor evidence="1 10">
        <name>pyridoxal 5'-phosphate</name>
        <dbReference type="ChEBI" id="CHEBI:597326"/>
    </cofactor>
</comment>
<dbReference type="InterPro" id="IPR015424">
    <property type="entry name" value="PyrdxlP-dep_Trfase"/>
</dbReference>
<dbReference type="InterPro" id="IPR016454">
    <property type="entry name" value="Cysteine_dSase"/>
</dbReference>
<keyword evidence="13" id="KW-1185">Reference proteome</keyword>
<gene>
    <name evidence="12" type="ORF">SAMN04489797_2802</name>
</gene>
<sequence length="382" mass="42387">MKSVYLDNAATTALRPEVVNRMTQVLSESYGNASSTHSFGRLSKALLEQCRKNIASYFNVSASEIVFTSGGTEADNLALRSAVRDLGVTEIITSKIEHHAVLHTAEQLQREYNTVIHYVDLKDGGHVDLSHLEELLQASNKPLVSLMHVNNEVGNILDIKTVANLCKSYNALFHSDMVQSVGHYKMDLQEIQVDFMAASAHKFHGPKGVGFCFIRKESGLKPLIFGGEQERGYRAGTESIHNIVGMDEALKIAYTQLEEDKAYVSELKDYFIQQLKIYLPHVSFNGTCETHANSTYTLVNVCLPIAPSKAPMLQFQLDLKGIACSRGSACQSGSSQQSHVLTEILNEDRLKQPSVRFSFSIFNTKEELDYVVTVLKAFAESN</sequence>
<proteinExistence type="inferred from homology"/>
<keyword evidence="6" id="KW-0663">Pyridoxal phosphate</keyword>
<dbReference type="EMBL" id="LT629774">
    <property type="protein sequence ID" value="SDS93691.1"/>
    <property type="molecule type" value="Genomic_DNA"/>
</dbReference>
<keyword evidence="5" id="KW-0479">Metal-binding</keyword>
<evidence type="ECO:0000313" key="13">
    <source>
        <dbReference type="Proteomes" id="UP000198963"/>
    </source>
</evidence>
<keyword evidence="7" id="KW-0408">Iron</keyword>
<keyword evidence="8" id="KW-0411">Iron-sulfur</keyword>
<dbReference type="Gene3D" id="3.40.640.10">
    <property type="entry name" value="Type I PLP-dependent aspartate aminotransferase-like (Major domain)"/>
    <property type="match status" value="1"/>
</dbReference>
<dbReference type="InterPro" id="IPR000192">
    <property type="entry name" value="Aminotrans_V_dom"/>
</dbReference>
<keyword evidence="4" id="KW-0808">Transferase</keyword>
<dbReference type="Gene3D" id="3.90.1150.10">
    <property type="entry name" value="Aspartate Aminotransferase, domain 1"/>
    <property type="match status" value="1"/>
</dbReference>
<comment type="similarity">
    <text evidence="2">Belongs to the class-V pyridoxal-phosphate-dependent aminotransferase family. NifS/IscS subfamily.</text>
</comment>
<evidence type="ECO:0000256" key="3">
    <source>
        <dbReference type="ARBA" id="ARBA00012239"/>
    </source>
</evidence>
<dbReference type="GO" id="GO:0051536">
    <property type="term" value="F:iron-sulfur cluster binding"/>
    <property type="evidence" value="ECO:0007669"/>
    <property type="project" value="UniProtKB-KW"/>
</dbReference>
<dbReference type="PANTHER" id="PTHR11601">
    <property type="entry name" value="CYSTEINE DESULFURYLASE FAMILY MEMBER"/>
    <property type="match status" value="1"/>
</dbReference>
<dbReference type="GO" id="GO:0031071">
    <property type="term" value="F:cysteine desulfurase activity"/>
    <property type="evidence" value="ECO:0007669"/>
    <property type="project" value="UniProtKB-EC"/>
</dbReference>
<dbReference type="Proteomes" id="UP000198963">
    <property type="component" value="Chromosome I"/>
</dbReference>
<evidence type="ECO:0000256" key="7">
    <source>
        <dbReference type="ARBA" id="ARBA00023004"/>
    </source>
</evidence>
<reference evidence="12 13" key="1">
    <citation type="submission" date="2016-10" db="EMBL/GenBank/DDBJ databases">
        <authorList>
            <person name="Varghese N."/>
            <person name="Submissions S."/>
        </authorList>
    </citation>
    <scope>NUCLEOTIDE SEQUENCE [LARGE SCALE GENOMIC DNA]</scope>
    <source>
        <strain evidence="12 13">RHA_55</strain>
    </source>
</reference>
<dbReference type="STRING" id="1249933.SAMN04489797_2802"/>
<evidence type="ECO:0000256" key="8">
    <source>
        <dbReference type="ARBA" id="ARBA00023014"/>
    </source>
</evidence>
<comment type="catalytic activity">
    <reaction evidence="9">
        <text>(sulfur carrier)-H + L-cysteine = (sulfur carrier)-SH + L-alanine</text>
        <dbReference type="Rhea" id="RHEA:43892"/>
        <dbReference type="Rhea" id="RHEA-COMP:14737"/>
        <dbReference type="Rhea" id="RHEA-COMP:14739"/>
        <dbReference type="ChEBI" id="CHEBI:29917"/>
        <dbReference type="ChEBI" id="CHEBI:35235"/>
        <dbReference type="ChEBI" id="CHEBI:57972"/>
        <dbReference type="ChEBI" id="CHEBI:64428"/>
        <dbReference type="EC" id="2.8.1.7"/>
    </reaction>
</comment>
<feature type="domain" description="Aminotransferase class V" evidence="11">
    <location>
        <begin position="4"/>
        <end position="371"/>
    </location>
</feature>
<dbReference type="InterPro" id="IPR020578">
    <property type="entry name" value="Aminotrans_V_PyrdxlP_BS"/>
</dbReference>
<dbReference type="Gene3D" id="1.10.260.50">
    <property type="match status" value="1"/>
</dbReference>
<evidence type="ECO:0000256" key="9">
    <source>
        <dbReference type="ARBA" id="ARBA00050776"/>
    </source>
</evidence>
<evidence type="ECO:0000256" key="4">
    <source>
        <dbReference type="ARBA" id="ARBA00022679"/>
    </source>
</evidence>
<dbReference type="EC" id="2.8.1.7" evidence="3"/>
<evidence type="ECO:0000313" key="12">
    <source>
        <dbReference type="EMBL" id="SDS93691.1"/>
    </source>
</evidence>
<dbReference type="SUPFAM" id="SSF53383">
    <property type="entry name" value="PLP-dependent transferases"/>
    <property type="match status" value="1"/>
</dbReference>
<evidence type="ECO:0000256" key="10">
    <source>
        <dbReference type="RuleBase" id="RU004504"/>
    </source>
</evidence>
<dbReference type="GO" id="GO:0046872">
    <property type="term" value="F:metal ion binding"/>
    <property type="evidence" value="ECO:0007669"/>
    <property type="project" value="UniProtKB-KW"/>
</dbReference>
<evidence type="ECO:0000256" key="2">
    <source>
        <dbReference type="ARBA" id="ARBA00006490"/>
    </source>
</evidence>
<dbReference type="PIRSF" id="PIRSF005572">
    <property type="entry name" value="NifS"/>
    <property type="match status" value="1"/>
</dbReference>
<dbReference type="Pfam" id="PF00266">
    <property type="entry name" value="Aminotran_5"/>
    <property type="match status" value="1"/>
</dbReference>
<protein>
    <recommendedName>
        <fullName evidence="3">cysteine desulfurase</fullName>
        <ecNumber evidence="3">2.8.1.7</ecNumber>
    </recommendedName>
</protein>
<dbReference type="AlphaFoldDB" id="A0A1H1WAI4"/>
<evidence type="ECO:0000256" key="5">
    <source>
        <dbReference type="ARBA" id="ARBA00022723"/>
    </source>
</evidence>
<dbReference type="RefSeq" id="WP_092447269.1">
    <property type="nucleotide sequence ID" value="NZ_JBLXAG010000006.1"/>
</dbReference>
<dbReference type="PANTHER" id="PTHR11601:SF34">
    <property type="entry name" value="CYSTEINE DESULFURASE"/>
    <property type="match status" value="1"/>
</dbReference>
<dbReference type="InterPro" id="IPR015421">
    <property type="entry name" value="PyrdxlP-dep_Trfase_major"/>
</dbReference>
<organism evidence="12 13">
    <name type="scientific">Winogradskyella sediminis</name>
    <dbReference type="NCBI Taxonomy" id="1382466"/>
    <lineage>
        <taxon>Bacteria</taxon>
        <taxon>Pseudomonadati</taxon>
        <taxon>Bacteroidota</taxon>
        <taxon>Flavobacteriia</taxon>
        <taxon>Flavobacteriales</taxon>
        <taxon>Flavobacteriaceae</taxon>
        <taxon>Winogradskyella</taxon>
    </lineage>
</organism>